<name>A0ABT0BFW3_9SPHN</name>
<keyword evidence="3" id="KW-1185">Reference proteome</keyword>
<dbReference type="SMART" id="SM00507">
    <property type="entry name" value="HNHc"/>
    <property type="match status" value="1"/>
</dbReference>
<dbReference type="InterPro" id="IPR002711">
    <property type="entry name" value="HNH"/>
</dbReference>
<keyword evidence="2" id="KW-0540">Nuclease</keyword>
<dbReference type="Gene3D" id="1.10.30.50">
    <property type="match status" value="1"/>
</dbReference>
<reference evidence="2" key="1">
    <citation type="submission" date="2022-03" db="EMBL/GenBank/DDBJ databases">
        <title>Identification of a novel bacterium isolated from mangrove sediments.</title>
        <authorList>
            <person name="Pan X."/>
        </authorList>
    </citation>
    <scope>NUCLEOTIDE SEQUENCE</scope>
    <source>
        <strain evidence="2">B1949</strain>
    </source>
</reference>
<dbReference type="Pfam" id="PF01844">
    <property type="entry name" value="HNH"/>
    <property type="match status" value="1"/>
</dbReference>
<protein>
    <submittedName>
        <fullName evidence="2">HNH endonuclease</fullName>
    </submittedName>
</protein>
<proteinExistence type="predicted"/>
<dbReference type="GO" id="GO:0004519">
    <property type="term" value="F:endonuclease activity"/>
    <property type="evidence" value="ECO:0007669"/>
    <property type="project" value="UniProtKB-KW"/>
</dbReference>
<evidence type="ECO:0000313" key="3">
    <source>
        <dbReference type="Proteomes" id="UP001162881"/>
    </source>
</evidence>
<dbReference type="InterPro" id="IPR003615">
    <property type="entry name" value="HNH_nuc"/>
</dbReference>
<dbReference type="Proteomes" id="UP001162881">
    <property type="component" value="Unassembled WGS sequence"/>
</dbReference>
<dbReference type="RefSeq" id="WP_244022246.1">
    <property type="nucleotide sequence ID" value="NZ_JALHLF010000067.1"/>
</dbReference>
<evidence type="ECO:0000313" key="2">
    <source>
        <dbReference type="EMBL" id="MCJ2183928.1"/>
    </source>
</evidence>
<accession>A0ABT0BFW3</accession>
<evidence type="ECO:0000259" key="1">
    <source>
        <dbReference type="SMART" id="SM00507"/>
    </source>
</evidence>
<sequence>MLADLKPRRKNLVFDLVEEAGYDTTDWVESFKRAAGYKANPKYCYEWGYVQPGRLIILNLWHSNMVEEHGQIVHRGTFRADAEFRRLNGAKQQWVDRARRLDGALQVALRENLPVRVIIVDGDRREKEAVDGPSSRVRCRELDPEPWTITAYDWDTGSCELTRGILDGRFVDQFDLEQTSKSGPERREVTTSSFVRDPAVRRRVLSRAKGRCELCGEQGFKMASGAVYLETHHIVPLADGGDDHAINVVALCANDHRCAHFGDDREEIARKLHAVANAFSDTASRIAVVH</sequence>
<feature type="domain" description="HNH nuclease" evidence="1">
    <location>
        <begin position="199"/>
        <end position="257"/>
    </location>
</feature>
<keyword evidence="2" id="KW-0378">Hydrolase</keyword>
<keyword evidence="2" id="KW-0255">Endonuclease</keyword>
<gene>
    <name evidence="2" type="ORF">MTR62_14670</name>
</gene>
<comment type="caution">
    <text evidence="2">The sequence shown here is derived from an EMBL/GenBank/DDBJ whole genome shotgun (WGS) entry which is preliminary data.</text>
</comment>
<dbReference type="EMBL" id="JALHLF010000067">
    <property type="protein sequence ID" value="MCJ2183928.1"/>
    <property type="molecule type" value="Genomic_DNA"/>
</dbReference>
<dbReference type="CDD" id="cd00085">
    <property type="entry name" value="HNHc"/>
    <property type="match status" value="1"/>
</dbReference>
<organism evidence="2 3">
    <name type="scientific">Novosphingobium organovorum</name>
    <dbReference type="NCBI Taxonomy" id="2930092"/>
    <lineage>
        <taxon>Bacteria</taxon>
        <taxon>Pseudomonadati</taxon>
        <taxon>Pseudomonadota</taxon>
        <taxon>Alphaproteobacteria</taxon>
        <taxon>Sphingomonadales</taxon>
        <taxon>Sphingomonadaceae</taxon>
        <taxon>Novosphingobium</taxon>
    </lineage>
</organism>